<evidence type="ECO:0000256" key="10">
    <source>
        <dbReference type="SAM" id="MobiDB-lite"/>
    </source>
</evidence>
<name>A0A061HCG5_9BASI</name>
<dbReference type="Pfam" id="PF00730">
    <property type="entry name" value="HhH-GPD"/>
    <property type="match status" value="1"/>
</dbReference>
<dbReference type="Pfam" id="PF07934">
    <property type="entry name" value="OGG_N"/>
    <property type="match status" value="1"/>
</dbReference>
<organism evidence="12 13">
    <name type="scientific">Pseudozyma flocculosa PF-1</name>
    <dbReference type="NCBI Taxonomy" id="1277687"/>
    <lineage>
        <taxon>Eukaryota</taxon>
        <taxon>Fungi</taxon>
        <taxon>Dikarya</taxon>
        <taxon>Basidiomycota</taxon>
        <taxon>Ustilaginomycotina</taxon>
        <taxon>Ustilaginomycetes</taxon>
        <taxon>Ustilaginales</taxon>
        <taxon>Ustilaginaceae</taxon>
        <taxon>Pseudozyma</taxon>
    </lineage>
</organism>
<dbReference type="InterPro" id="IPR003265">
    <property type="entry name" value="HhH-GPD_domain"/>
</dbReference>
<feature type="compositionally biased region" description="Low complexity" evidence="10">
    <location>
        <begin position="399"/>
        <end position="413"/>
    </location>
</feature>
<reference evidence="12 13" key="1">
    <citation type="journal article" date="2013" name="Plant Cell">
        <title>The transition from a phytopathogenic smut ancestor to an anamorphic biocontrol agent deciphered by comparative whole-genome analysis.</title>
        <authorList>
            <person name="Lefebvre F."/>
            <person name="Joly D.L."/>
            <person name="Labbe C."/>
            <person name="Teichmann B."/>
            <person name="Linning R."/>
            <person name="Belzile F."/>
            <person name="Bakkeren G."/>
            <person name="Belanger R.R."/>
        </authorList>
    </citation>
    <scope>NUCLEOTIDE SEQUENCE [LARGE SCALE GENOMIC DNA]</scope>
    <source>
        <strain evidence="12 13">PF-1</strain>
    </source>
</reference>
<dbReference type="InterPro" id="IPR023170">
    <property type="entry name" value="HhH_base_excis_C"/>
</dbReference>
<evidence type="ECO:0000256" key="4">
    <source>
        <dbReference type="ARBA" id="ARBA00022801"/>
    </source>
</evidence>
<dbReference type="AlphaFoldDB" id="A0A061HCG5"/>
<dbReference type="KEGG" id="pfp:PFL1_04133"/>
<keyword evidence="5" id="KW-0234">DNA repair</keyword>
<dbReference type="SUPFAM" id="SSF55945">
    <property type="entry name" value="TATA-box binding protein-like"/>
    <property type="match status" value="1"/>
</dbReference>
<dbReference type="InterPro" id="IPR012904">
    <property type="entry name" value="OGG_N"/>
</dbReference>
<evidence type="ECO:0000256" key="1">
    <source>
        <dbReference type="ARBA" id="ARBA00010679"/>
    </source>
</evidence>
<sequence length="650" mass="71934">MQAPSASRSLLLPFRQRIASFGPRRTVHASAANLLAPTSPRMLKDEPGDPEHCGSDHGNVFAPLPPLGYTALRAPVSQVLLPLTVSNKCGQAFRWRAIQVWEPASPGRPASKVNVDRKPDLKALGHAATASEDESDSATTNRTDSVAWRAQTEWSLCLSDRVVLLRQDEERGFIYHRTLLPASSSSDRPDEIDSETERWLRDYLNLEVPLEALYDEWASKDKVFARFAHRFTGLRMLRQDPWECLCAFICSSNNNIARIGQMVQNLCTHFSPLLVSHTYPPCPIPPSDPVAARVEEEVQPTSVTVHFHPFPAPERLAEDGVEDKLRELGFGYRAKYIASTARMLCARHRRSHDGEQEGRWDYGVKVEDKSEVAGVARQEPAPLVDRAPRPSPSKRRKGSTPSRSADAADTASAEGKGDAVSGGHVDAPPPHSVRSYLQSLRQLSYSEARQELLQFPGIGPKVADCILLMSLDQPSSIPVDRHVFQFAEKWYSIRSKRYEDIAQRFRELWGEYAGWAHSVLFTADLRSFATYNAAKKEERVEEAGPLLARPSGRTADDGVKKEEMLPGVHSPPRVALPELVASATPSKSRAQRDETLVPGVDADEVLLEAGLVQETGAEDRGSRLAAPAPETTLAERTKARRRAATGHRPD</sequence>
<dbReference type="GO" id="GO:0006285">
    <property type="term" value="P:base-excision repair, AP site formation"/>
    <property type="evidence" value="ECO:0007669"/>
    <property type="project" value="TreeGrafter"/>
</dbReference>
<dbReference type="GeneID" id="19318240"/>
<comment type="catalytic activity">
    <reaction evidence="9">
        <text>2'-deoxyribonucleotide-(2'-deoxyribose 5'-phosphate)-2'-deoxyribonucleotide-DNA = a 3'-end 2'-deoxyribonucleotide-(2,3-dehydro-2,3-deoxyribose 5'-phosphate)-DNA + a 5'-end 5'-phospho-2'-deoxyribonucleoside-DNA + H(+)</text>
        <dbReference type="Rhea" id="RHEA:66592"/>
        <dbReference type="Rhea" id="RHEA-COMP:13180"/>
        <dbReference type="Rhea" id="RHEA-COMP:16897"/>
        <dbReference type="Rhea" id="RHEA-COMP:17067"/>
        <dbReference type="ChEBI" id="CHEBI:15378"/>
        <dbReference type="ChEBI" id="CHEBI:136412"/>
        <dbReference type="ChEBI" id="CHEBI:157695"/>
        <dbReference type="ChEBI" id="CHEBI:167181"/>
        <dbReference type="EC" id="4.2.99.18"/>
    </reaction>
</comment>
<evidence type="ECO:0000259" key="11">
    <source>
        <dbReference type="SMART" id="SM00478"/>
    </source>
</evidence>
<feature type="domain" description="HhH-GPD" evidence="11">
    <location>
        <begin position="287"/>
        <end position="525"/>
    </location>
</feature>
<dbReference type="InterPro" id="IPR011257">
    <property type="entry name" value="DNA_glycosylase"/>
</dbReference>
<evidence type="ECO:0000313" key="13">
    <source>
        <dbReference type="Proteomes" id="UP000053664"/>
    </source>
</evidence>
<keyword evidence="4" id="KW-0378">Hydrolase</keyword>
<evidence type="ECO:0000256" key="2">
    <source>
        <dbReference type="ARBA" id="ARBA00012720"/>
    </source>
</evidence>
<evidence type="ECO:0000256" key="7">
    <source>
        <dbReference type="ARBA" id="ARBA00023268"/>
    </source>
</evidence>
<evidence type="ECO:0000313" key="12">
    <source>
        <dbReference type="EMBL" id="EPQ28306.1"/>
    </source>
</evidence>
<dbReference type="Proteomes" id="UP000053664">
    <property type="component" value="Unassembled WGS sequence"/>
</dbReference>
<dbReference type="CDD" id="cd00056">
    <property type="entry name" value="ENDO3c"/>
    <property type="match status" value="1"/>
</dbReference>
<dbReference type="Gene3D" id="1.10.340.30">
    <property type="entry name" value="Hypothetical protein, domain 2"/>
    <property type="match status" value="1"/>
</dbReference>
<dbReference type="Gene3D" id="1.10.1670.10">
    <property type="entry name" value="Helix-hairpin-Helix base-excision DNA repair enzymes (C-terminal)"/>
    <property type="match status" value="1"/>
</dbReference>
<dbReference type="GO" id="GO:0006289">
    <property type="term" value="P:nucleotide-excision repair"/>
    <property type="evidence" value="ECO:0007669"/>
    <property type="project" value="InterPro"/>
</dbReference>
<keyword evidence="6" id="KW-0456">Lyase</keyword>
<evidence type="ECO:0000256" key="3">
    <source>
        <dbReference type="ARBA" id="ARBA00022763"/>
    </source>
</evidence>
<evidence type="ECO:0000256" key="6">
    <source>
        <dbReference type="ARBA" id="ARBA00023239"/>
    </source>
</evidence>
<keyword evidence="7" id="KW-0511">Multifunctional enzyme</keyword>
<proteinExistence type="inferred from homology"/>
<dbReference type="RefSeq" id="XP_007879848.1">
    <property type="nucleotide sequence ID" value="XM_007881657.1"/>
</dbReference>
<dbReference type="OrthoDB" id="238681at2759"/>
<feature type="region of interest" description="Disordered" evidence="10">
    <location>
        <begin position="125"/>
        <end position="144"/>
    </location>
</feature>
<dbReference type="GO" id="GO:0034039">
    <property type="term" value="F:8-oxo-7,8-dihydroguanine DNA N-glycosylase activity"/>
    <property type="evidence" value="ECO:0007669"/>
    <property type="project" value="TreeGrafter"/>
</dbReference>
<feature type="compositionally biased region" description="Basic residues" evidence="10">
    <location>
        <begin position="638"/>
        <end position="650"/>
    </location>
</feature>
<keyword evidence="3" id="KW-0227">DNA damage</keyword>
<evidence type="ECO:0000256" key="9">
    <source>
        <dbReference type="ARBA" id="ARBA00044632"/>
    </source>
</evidence>
<dbReference type="InterPro" id="IPR052054">
    <property type="entry name" value="Oxidative_DNA_repair_enzyme"/>
</dbReference>
<keyword evidence="8" id="KW-0326">Glycosidase</keyword>
<dbReference type="Gene3D" id="3.30.310.40">
    <property type="match status" value="1"/>
</dbReference>
<dbReference type="HOGENOM" id="CLU_027543_1_0_1"/>
<accession>A0A061HCG5</accession>
<feature type="region of interest" description="Disordered" evidence="10">
    <location>
        <begin position="371"/>
        <end position="432"/>
    </location>
</feature>
<dbReference type="GO" id="GO:0003684">
    <property type="term" value="F:damaged DNA binding"/>
    <property type="evidence" value="ECO:0007669"/>
    <property type="project" value="InterPro"/>
</dbReference>
<dbReference type="GO" id="GO:0005634">
    <property type="term" value="C:nucleus"/>
    <property type="evidence" value="ECO:0007669"/>
    <property type="project" value="TreeGrafter"/>
</dbReference>
<dbReference type="SUPFAM" id="SSF48150">
    <property type="entry name" value="DNA-glycosylase"/>
    <property type="match status" value="1"/>
</dbReference>
<dbReference type="EMBL" id="KE361635">
    <property type="protein sequence ID" value="EPQ28306.1"/>
    <property type="molecule type" value="Genomic_DNA"/>
</dbReference>
<dbReference type="PANTHER" id="PTHR10242:SF2">
    <property type="entry name" value="N-GLYCOSYLASE_DNA LYASE"/>
    <property type="match status" value="1"/>
</dbReference>
<evidence type="ECO:0000256" key="8">
    <source>
        <dbReference type="ARBA" id="ARBA00023295"/>
    </source>
</evidence>
<dbReference type="GO" id="GO:0140078">
    <property type="term" value="F:class I DNA-(apurinic or apyrimidinic site) endonuclease activity"/>
    <property type="evidence" value="ECO:0007669"/>
    <property type="project" value="UniProtKB-EC"/>
</dbReference>
<dbReference type="FunFam" id="1.10.1670.10:FF:000017">
    <property type="entry name" value="Related to 8-oxoguanine DNA-glycosylase"/>
    <property type="match status" value="1"/>
</dbReference>
<evidence type="ECO:0000256" key="5">
    <source>
        <dbReference type="ARBA" id="ARBA00023204"/>
    </source>
</evidence>
<dbReference type="PANTHER" id="PTHR10242">
    <property type="entry name" value="8-OXOGUANINE DNA GLYCOSYLASE"/>
    <property type="match status" value="1"/>
</dbReference>
<comment type="similarity">
    <text evidence="1">Belongs to the type-1 OGG1 family.</text>
</comment>
<dbReference type="SMART" id="SM00478">
    <property type="entry name" value="ENDO3c"/>
    <property type="match status" value="1"/>
</dbReference>
<feature type="region of interest" description="Disordered" evidence="10">
    <location>
        <begin position="613"/>
        <end position="650"/>
    </location>
</feature>
<protein>
    <recommendedName>
        <fullName evidence="2">DNA-(apurinic or apyrimidinic site) lyase</fullName>
        <ecNumber evidence="2">4.2.99.18</ecNumber>
    </recommendedName>
</protein>
<gene>
    <name evidence="12" type="ORF">PFL1_04133</name>
</gene>
<dbReference type="eggNOG" id="KOG2875">
    <property type="taxonomic scope" value="Eukaryota"/>
</dbReference>
<dbReference type="EC" id="4.2.99.18" evidence="2"/>